<sequence>MSKTVEANFDGLVGPTHNYAGLSLGNIASTSNQSAPSNPKQAALQGLAKMKALHDMGLVQGVLAPHERPDVYTLRKLGFSGSDEQVLAQASQQAPKILAACGSASTMWTANAATVSPSADTTSGTVHFTPANLCSKFHRSIEHETTGNILKAVFSSEKHFTHHPALNSTSHFGDEGAANHTRFCQNYGEAGVEFFVFGQYSFDDSKPAPLRYPARQTMEASQAIARRHQLNTSRTVFAQQNPEVIDQGVFHNDVIAVGNRNVLFCHEKAFLNQAQVYNDLKTAYGHDDFCIIEVPESQIRVETAVNSYLFNSQLLSTSDNNMTIVVPSDCQSDRQVTAYLEELVASNNPINDVKVFDLRQSMNNGGGPACLRLRVVLTPEELSATNQACLMNESLYSTLCQWVEKHYRDRLKETDLADPQLLVESRTALDELTQILKLGSVYQFQKNQSS</sequence>
<dbReference type="PANTHER" id="PTHR30420:SF2">
    <property type="entry name" value="N-SUCCINYLARGININE DIHYDROLASE"/>
    <property type="match status" value="1"/>
</dbReference>
<dbReference type="InterPro" id="IPR007079">
    <property type="entry name" value="SuccinylArg_d-Hdrlase_AstB"/>
</dbReference>
<dbReference type="EMBL" id="JOKH01000001">
    <property type="protein sequence ID" value="KEQ19147.1"/>
    <property type="molecule type" value="Genomic_DNA"/>
</dbReference>
<dbReference type="STRING" id="1137799.GZ78_03850"/>
<dbReference type="eggNOG" id="COG3724">
    <property type="taxonomic scope" value="Bacteria"/>
</dbReference>
<dbReference type="HAMAP" id="MF_01172">
    <property type="entry name" value="AstB"/>
    <property type="match status" value="1"/>
</dbReference>
<dbReference type="UniPathway" id="UPA00185">
    <property type="reaction ID" value="UER00280"/>
</dbReference>
<keyword evidence="1 3" id="KW-0056">Arginine metabolism</keyword>
<evidence type="ECO:0000256" key="1">
    <source>
        <dbReference type="ARBA" id="ARBA00022503"/>
    </source>
</evidence>
<comment type="catalytic activity">
    <reaction evidence="3">
        <text>N(2)-succinyl-L-arginine + 2 H2O + 2 H(+) = N(2)-succinyl-L-ornithine + 2 NH4(+) + CO2</text>
        <dbReference type="Rhea" id="RHEA:19533"/>
        <dbReference type="ChEBI" id="CHEBI:15377"/>
        <dbReference type="ChEBI" id="CHEBI:15378"/>
        <dbReference type="ChEBI" id="CHEBI:16526"/>
        <dbReference type="ChEBI" id="CHEBI:28938"/>
        <dbReference type="ChEBI" id="CHEBI:58241"/>
        <dbReference type="ChEBI" id="CHEBI:58514"/>
        <dbReference type="EC" id="3.5.3.23"/>
    </reaction>
</comment>
<evidence type="ECO:0000313" key="6">
    <source>
        <dbReference type="Proteomes" id="UP000028073"/>
    </source>
</evidence>
<feature type="binding site" evidence="3">
    <location>
        <position position="215"/>
    </location>
    <ligand>
        <name>substrate</name>
    </ligand>
</feature>
<comment type="caution">
    <text evidence="5">The sequence shown here is derived from an EMBL/GenBank/DDBJ whole genome shotgun (WGS) entry which is preliminary data.</text>
</comment>
<feature type="active site" evidence="3">
    <location>
        <position position="175"/>
    </location>
</feature>
<dbReference type="AlphaFoldDB" id="A0A081NL24"/>
<dbReference type="GO" id="GO:0019545">
    <property type="term" value="P:L-arginine catabolic process to succinate"/>
    <property type="evidence" value="ECO:0007669"/>
    <property type="project" value="UniProtKB-UniRule"/>
</dbReference>
<feature type="binding site" evidence="3">
    <location>
        <begin position="138"/>
        <end position="139"/>
    </location>
    <ligand>
        <name>substrate</name>
    </ligand>
</feature>
<keyword evidence="2 3" id="KW-0378">Hydrolase</keyword>
<dbReference type="RefSeq" id="WP_034832807.1">
    <property type="nucleotide sequence ID" value="NZ_JOKH01000001.1"/>
</dbReference>
<protein>
    <recommendedName>
        <fullName evidence="3 4">N-succinylarginine dihydrolase</fullName>
        <ecNumber evidence="3 4">3.5.3.23</ecNumber>
    </recommendedName>
</protein>
<comment type="function">
    <text evidence="3">Catalyzes the hydrolysis of N(2)-succinylarginine into N(2)-succinylornithine, ammonia and CO(2).</text>
</comment>
<dbReference type="PANTHER" id="PTHR30420">
    <property type="entry name" value="N-SUCCINYLARGININE DIHYDROLASE"/>
    <property type="match status" value="1"/>
</dbReference>
<dbReference type="InterPro" id="IPR037031">
    <property type="entry name" value="AstB_sf"/>
</dbReference>
<dbReference type="EC" id="3.5.3.23" evidence="3 4"/>
<dbReference type="NCBIfam" id="NF009789">
    <property type="entry name" value="PRK13281.1"/>
    <property type="match status" value="1"/>
</dbReference>
<evidence type="ECO:0000313" key="5">
    <source>
        <dbReference type="EMBL" id="KEQ19147.1"/>
    </source>
</evidence>
<dbReference type="Gene3D" id="3.75.10.20">
    <property type="entry name" value="Succinylarginine dihydrolase"/>
    <property type="match status" value="1"/>
</dbReference>
<dbReference type="Pfam" id="PF04996">
    <property type="entry name" value="AstB"/>
    <property type="match status" value="1"/>
</dbReference>
<evidence type="ECO:0000256" key="2">
    <source>
        <dbReference type="ARBA" id="ARBA00022801"/>
    </source>
</evidence>
<dbReference type="Proteomes" id="UP000028073">
    <property type="component" value="Unassembled WGS sequence"/>
</dbReference>
<evidence type="ECO:0000256" key="4">
    <source>
        <dbReference type="NCBIfam" id="TIGR03241"/>
    </source>
</evidence>
<dbReference type="OrthoDB" id="248552at2"/>
<comment type="similarity">
    <text evidence="3">Belongs to the succinylarginine dihydrolase family.</text>
</comment>
<organism evidence="5 6">
    <name type="scientific">Endozoicomonas numazuensis</name>
    <dbReference type="NCBI Taxonomy" id="1137799"/>
    <lineage>
        <taxon>Bacteria</taxon>
        <taxon>Pseudomonadati</taxon>
        <taxon>Pseudomonadota</taxon>
        <taxon>Gammaproteobacteria</taxon>
        <taxon>Oceanospirillales</taxon>
        <taxon>Endozoicomonadaceae</taxon>
        <taxon>Endozoicomonas</taxon>
    </lineage>
</organism>
<feature type="binding site" evidence="3">
    <location>
        <position position="253"/>
    </location>
    <ligand>
        <name>substrate</name>
    </ligand>
</feature>
<comment type="subunit">
    <text evidence="3">Homodimer.</text>
</comment>
<accession>A0A081NL24</accession>
<comment type="pathway">
    <text evidence="3">Amino-acid degradation; L-arginine degradation via AST pathway; L-glutamate and succinate from L-arginine: step 2/5.</text>
</comment>
<feature type="binding site" evidence="3">
    <location>
        <begin position="20"/>
        <end position="29"/>
    </location>
    <ligand>
        <name>substrate</name>
    </ligand>
</feature>
<dbReference type="SUPFAM" id="SSF55909">
    <property type="entry name" value="Pentein"/>
    <property type="match status" value="1"/>
</dbReference>
<feature type="binding site" evidence="3">
    <location>
        <position position="364"/>
    </location>
    <ligand>
        <name>substrate</name>
    </ligand>
</feature>
<keyword evidence="6" id="KW-1185">Reference proteome</keyword>
<dbReference type="NCBIfam" id="TIGR03241">
    <property type="entry name" value="arg_catab_astB"/>
    <property type="match status" value="1"/>
</dbReference>
<feature type="active site" description="Nucleophile" evidence="3">
    <location>
        <position position="370"/>
    </location>
</feature>
<dbReference type="GO" id="GO:0019544">
    <property type="term" value="P:L-arginine catabolic process to L-glutamate"/>
    <property type="evidence" value="ECO:0007669"/>
    <property type="project" value="UniProtKB-UniRule"/>
</dbReference>
<evidence type="ECO:0000256" key="3">
    <source>
        <dbReference type="HAMAP-Rule" id="MF_01172"/>
    </source>
</evidence>
<gene>
    <name evidence="3" type="primary">astB</name>
    <name evidence="5" type="ORF">GZ78_03850</name>
</gene>
<name>A0A081NL24_9GAMM</name>
<proteinExistence type="inferred from homology"/>
<feature type="binding site" evidence="3">
    <location>
        <position position="111"/>
    </location>
    <ligand>
        <name>substrate</name>
    </ligand>
</feature>
<feature type="active site" evidence="3">
    <location>
        <position position="251"/>
    </location>
</feature>
<reference evidence="5 6" key="1">
    <citation type="submission" date="2014-06" db="EMBL/GenBank/DDBJ databases">
        <title>Whole Genome Sequences of Three Symbiotic Endozoicomonas Bacteria.</title>
        <authorList>
            <person name="Neave M.J."/>
            <person name="Apprill A."/>
            <person name="Voolstra C.R."/>
        </authorList>
    </citation>
    <scope>NUCLEOTIDE SEQUENCE [LARGE SCALE GENOMIC DNA]</scope>
    <source>
        <strain evidence="5 6">DSM 25634</strain>
    </source>
</reference>
<dbReference type="GO" id="GO:0009015">
    <property type="term" value="F:N-succinylarginine dihydrolase activity"/>
    <property type="evidence" value="ECO:0007669"/>
    <property type="project" value="UniProtKB-UniRule"/>
</dbReference>